<dbReference type="Gene3D" id="3.20.20.70">
    <property type="entry name" value="Aldolase class I"/>
    <property type="match status" value="1"/>
</dbReference>
<dbReference type="PANTHER" id="PTHR32179">
    <property type="entry name" value="NICOTINATE-NUCLEOTIDE PYROPHOSPHORYLASE [CARBOXYLATING]"/>
    <property type="match status" value="1"/>
</dbReference>
<proteinExistence type="inferred from homology"/>
<dbReference type="InterPro" id="IPR002638">
    <property type="entry name" value="Quinolinate_PRibosylTrfase_C"/>
</dbReference>
<evidence type="ECO:0000256" key="3">
    <source>
        <dbReference type="ARBA" id="ARBA00022679"/>
    </source>
</evidence>
<dbReference type="RefSeq" id="WP_128985541.1">
    <property type="nucleotide sequence ID" value="NZ_PDJZ01000002.1"/>
</dbReference>
<dbReference type="PANTHER" id="PTHR32179:SF4">
    <property type="entry name" value="PYROPHOSPHORYLASE MODD-RELATED"/>
    <property type="match status" value="1"/>
</dbReference>
<dbReference type="Gene3D" id="3.90.1170.20">
    <property type="entry name" value="Quinolinate phosphoribosyl transferase, N-terminal domain"/>
    <property type="match status" value="1"/>
</dbReference>
<evidence type="ECO:0000313" key="7">
    <source>
        <dbReference type="EMBL" id="RXJ85318.1"/>
    </source>
</evidence>
<dbReference type="GO" id="GO:0009435">
    <property type="term" value="P:NAD+ biosynthetic process"/>
    <property type="evidence" value="ECO:0007669"/>
    <property type="project" value="InterPro"/>
</dbReference>
<dbReference type="PIRSF" id="PIRSF006250">
    <property type="entry name" value="NadC_ModD"/>
    <property type="match status" value="1"/>
</dbReference>
<feature type="domain" description="Quinolinate phosphoribosyl transferase C-terminal" evidence="5">
    <location>
        <begin position="107"/>
        <end position="265"/>
    </location>
</feature>
<name>A0A4Q0ZNV6_9BACT</name>
<dbReference type="InterPro" id="IPR022412">
    <property type="entry name" value="Quinolinate_PRibosylTrfase_N"/>
</dbReference>
<accession>A0A4Q0ZNV6</accession>
<dbReference type="InterPro" id="IPR037128">
    <property type="entry name" value="Quinolinate_PRibosylTase_N_sf"/>
</dbReference>
<evidence type="ECO:0000313" key="8">
    <source>
        <dbReference type="Proteomes" id="UP000290870"/>
    </source>
</evidence>
<dbReference type="EMBL" id="PDJZ01000002">
    <property type="protein sequence ID" value="RXJ85318.1"/>
    <property type="molecule type" value="Genomic_DNA"/>
</dbReference>
<evidence type="ECO:0000259" key="6">
    <source>
        <dbReference type="Pfam" id="PF02749"/>
    </source>
</evidence>
<evidence type="ECO:0000256" key="2">
    <source>
        <dbReference type="ARBA" id="ARBA00022676"/>
    </source>
</evidence>
<reference evidence="7 8" key="1">
    <citation type="submission" date="2017-10" db="EMBL/GenBank/DDBJ databases">
        <title>Genomics of the genus Arcobacter.</title>
        <authorList>
            <person name="Perez-Cataluna A."/>
            <person name="Figueras M.J."/>
        </authorList>
    </citation>
    <scope>NUCLEOTIDE SEQUENCE [LARGE SCALE GENOMIC DNA]</scope>
    <source>
        <strain evidence="7 8">F26</strain>
    </source>
</reference>
<dbReference type="GO" id="GO:0004514">
    <property type="term" value="F:nicotinate-nucleotide diphosphorylase (carboxylating) activity"/>
    <property type="evidence" value="ECO:0007669"/>
    <property type="project" value="InterPro"/>
</dbReference>
<dbReference type="Proteomes" id="UP000290870">
    <property type="component" value="Unassembled WGS sequence"/>
</dbReference>
<dbReference type="SUPFAM" id="SSF54675">
    <property type="entry name" value="Nicotinate/Quinolinate PRTase N-terminal domain-like"/>
    <property type="match status" value="1"/>
</dbReference>
<comment type="caution">
    <text evidence="7">The sequence shown here is derived from an EMBL/GenBank/DDBJ whole genome shotgun (WGS) entry which is preliminary data.</text>
</comment>
<organism evidence="7 8">
    <name type="scientific">Arcobacter cloacae</name>
    <dbReference type="NCBI Taxonomy" id="1054034"/>
    <lineage>
        <taxon>Bacteria</taxon>
        <taxon>Pseudomonadati</taxon>
        <taxon>Campylobacterota</taxon>
        <taxon>Epsilonproteobacteria</taxon>
        <taxon>Campylobacterales</taxon>
        <taxon>Arcobacteraceae</taxon>
        <taxon>Arcobacter</taxon>
    </lineage>
</organism>
<keyword evidence="3 4" id="KW-0808">Transferase</keyword>
<dbReference type="GO" id="GO:0034213">
    <property type="term" value="P:quinolinate catabolic process"/>
    <property type="evidence" value="ECO:0007669"/>
    <property type="project" value="TreeGrafter"/>
</dbReference>
<dbReference type="SUPFAM" id="SSF51690">
    <property type="entry name" value="Nicotinate/Quinolinate PRTase C-terminal domain-like"/>
    <property type="match status" value="1"/>
</dbReference>
<dbReference type="InterPro" id="IPR027277">
    <property type="entry name" value="NadC/ModD"/>
</dbReference>
<dbReference type="AlphaFoldDB" id="A0A4Q0ZNV6"/>
<feature type="domain" description="Quinolinate phosphoribosyl transferase N-terminal" evidence="6">
    <location>
        <begin position="21"/>
        <end position="104"/>
    </location>
</feature>
<dbReference type="Pfam" id="PF02749">
    <property type="entry name" value="QRPTase_N"/>
    <property type="match status" value="1"/>
</dbReference>
<dbReference type="Pfam" id="PF01729">
    <property type="entry name" value="QRPTase_C"/>
    <property type="match status" value="1"/>
</dbReference>
<evidence type="ECO:0000256" key="1">
    <source>
        <dbReference type="ARBA" id="ARBA00009400"/>
    </source>
</evidence>
<keyword evidence="2 4" id="KW-0328">Glycosyltransferase</keyword>
<comment type="similarity">
    <text evidence="1 4">Belongs to the NadC/ModD family.</text>
</comment>
<dbReference type="InterPro" id="IPR013785">
    <property type="entry name" value="Aldolase_TIM"/>
</dbReference>
<dbReference type="GO" id="GO:0005737">
    <property type="term" value="C:cytoplasm"/>
    <property type="evidence" value="ECO:0007669"/>
    <property type="project" value="TreeGrafter"/>
</dbReference>
<gene>
    <name evidence="7" type="ORF">CRU90_01695</name>
</gene>
<sequence length="282" mass="32756">MFDFTDNELLELLKEDVPFLDLTTYLQDINDKKARLEIYTREDIVVSCSEESARIAKLMNCEVDFFVPSKQKIKKGELILSFIGDYNLIHKIWRTTQLILEYSCKMATYTQNMKEEILKVNNHCELLTTRKTYPFAKKFCIKSILVGGAFPHRLNLTETVLLFPHHRKVYATSEEFYYRIKEIKQKALEKKIIIESSDFNDAINLMKYGADVLQLDKMDIKIIDEIVKYKNNNFPWIKLLVSGNINLLNIKNFASTQIDGVVSSSMYLCGMSDLGTKLTILE</sequence>
<dbReference type="InterPro" id="IPR036068">
    <property type="entry name" value="Nicotinate_pribotase-like_C"/>
</dbReference>
<dbReference type="OrthoDB" id="9782546at2"/>
<protein>
    <submittedName>
        <fullName evidence="7">Molybdenum ABC transporter</fullName>
    </submittedName>
</protein>
<evidence type="ECO:0000256" key="4">
    <source>
        <dbReference type="PIRNR" id="PIRNR006250"/>
    </source>
</evidence>
<evidence type="ECO:0000259" key="5">
    <source>
        <dbReference type="Pfam" id="PF01729"/>
    </source>
</evidence>